<dbReference type="InterPro" id="IPR009091">
    <property type="entry name" value="RCC1/BLIP-II"/>
</dbReference>
<organism evidence="1 2">
    <name type="scientific">Tetragenococcus halophilus subsp. halophilus</name>
    <dbReference type="NCBI Taxonomy" id="1513897"/>
    <lineage>
        <taxon>Bacteria</taxon>
        <taxon>Bacillati</taxon>
        <taxon>Bacillota</taxon>
        <taxon>Bacilli</taxon>
        <taxon>Lactobacillales</taxon>
        <taxon>Enterococcaceae</taxon>
        <taxon>Tetragenococcus</taxon>
    </lineage>
</organism>
<comment type="caution">
    <text evidence="1">The sequence shown here is derived from an EMBL/GenBank/DDBJ whole genome shotgun (WGS) entry which is preliminary data.</text>
</comment>
<dbReference type="SUPFAM" id="SSF50985">
    <property type="entry name" value="RCC1/BLIP-II"/>
    <property type="match status" value="1"/>
</dbReference>
<protein>
    <submittedName>
        <fullName evidence="1">Uncharacterized protein</fullName>
    </submittedName>
</protein>
<evidence type="ECO:0000313" key="2">
    <source>
        <dbReference type="Proteomes" id="UP000236214"/>
    </source>
</evidence>
<evidence type="ECO:0000313" key="1">
    <source>
        <dbReference type="EMBL" id="GBD69265.1"/>
    </source>
</evidence>
<gene>
    <name evidence="1" type="ORF">TEHN7118_2071</name>
</gene>
<dbReference type="RefSeq" id="WP_014125669.1">
    <property type="nucleotide sequence ID" value="NZ_BAABQP010000031.1"/>
</dbReference>
<keyword evidence="2" id="KW-1185">Reference proteome</keyword>
<sequence>MVTKLSPSYNKINTIAASQRHSMVFKSGGTIVAIGWNKQNQCNVNGWYDIVAISMDSTI</sequence>
<reference evidence="1 2" key="1">
    <citation type="submission" date="2016-05" db="EMBL/GenBank/DDBJ databases">
        <title>Whole genome sequencing of Tetragenococcus halophilus subsp. halophilus NISL 7118.</title>
        <authorList>
            <person name="Shiwa Y."/>
            <person name="Nishimura I."/>
            <person name="Yoshikawa H."/>
            <person name="Koyama Y."/>
            <person name="Oguma T."/>
        </authorList>
    </citation>
    <scope>NUCLEOTIDE SEQUENCE [LARGE SCALE GENOMIC DNA]</scope>
    <source>
        <strain evidence="1 2">NISL 7118</strain>
    </source>
</reference>
<dbReference type="EMBL" id="BDEC01000154">
    <property type="protein sequence ID" value="GBD69265.1"/>
    <property type="molecule type" value="Genomic_DNA"/>
</dbReference>
<name>A0A2H6DB80_TETHA</name>
<accession>A0A2H6DB80</accession>
<dbReference type="AlphaFoldDB" id="A0A2H6DB80"/>
<dbReference type="Proteomes" id="UP000236214">
    <property type="component" value="Unassembled WGS sequence"/>
</dbReference>
<proteinExistence type="predicted"/>
<dbReference type="Gene3D" id="2.130.10.30">
    <property type="entry name" value="Regulator of chromosome condensation 1/beta-lactamase-inhibitor protein II"/>
    <property type="match status" value="1"/>
</dbReference>